<feature type="transmembrane region" description="Helical" evidence="6">
    <location>
        <begin position="134"/>
        <end position="154"/>
    </location>
</feature>
<keyword evidence="8" id="KW-1185">Reference proteome</keyword>
<feature type="transmembrane region" description="Helical" evidence="6">
    <location>
        <begin position="5"/>
        <end position="24"/>
    </location>
</feature>
<comment type="caution">
    <text evidence="7">The sequence shown here is derived from an EMBL/GenBank/DDBJ whole genome shotgun (WGS) entry which is preliminary data.</text>
</comment>
<accession>A0A1F5LGJ2</accession>
<feature type="transmembrane region" description="Helical" evidence="6">
    <location>
        <begin position="86"/>
        <end position="114"/>
    </location>
</feature>
<proteinExistence type="inferred from homology"/>
<evidence type="ECO:0000256" key="1">
    <source>
        <dbReference type="ARBA" id="ARBA00004141"/>
    </source>
</evidence>
<dbReference type="GO" id="GO:0005886">
    <property type="term" value="C:plasma membrane"/>
    <property type="evidence" value="ECO:0007669"/>
    <property type="project" value="TreeGrafter"/>
</dbReference>
<evidence type="ECO:0000256" key="4">
    <source>
        <dbReference type="ARBA" id="ARBA00022989"/>
    </source>
</evidence>
<dbReference type="InterPro" id="IPR045225">
    <property type="entry name" value="Uracil/uridine/allantoin_perm"/>
</dbReference>
<keyword evidence="3 6" id="KW-0812">Transmembrane</keyword>
<evidence type="ECO:0000256" key="3">
    <source>
        <dbReference type="ARBA" id="ARBA00022692"/>
    </source>
</evidence>
<protein>
    <submittedName>
        <fullName evidence="7">Uncharacterized protein</fullName>
    </submittedName>
</protein>
<comment type="similarity">
    <text evidence="2">Belongs to the purine-cytosine permease (2.A.39) family.</text>
</comment>
<dbReference type="Gene3D" id="1.10.4160.10">
    <property type="entry name" value="Hydantoin permease"/>
    <property type="match status" value="1"/>
</dbReference>
<dbReference type="Pfam" id="PF02133">
    <property type="entry name" value="Transp_cyt_pur"/>
    <property type="match status" value="1"/>
</dbReference>
<feature type="transmembrane region" description="Helical" evidence="6">
    <location>
        <begin position="44"/>
        <end position="65"/>
    </location>
</feature>
<keyword evidence="4 6" id="KW-1133">Transmembrane helix</keyword>
<evidence type="ECO:0000256" key="5">
    <source>
        <dbReference type="ARBA" id="ARBA00023136"/>
    </source>
</evidence>
<keyword evidence="5 6" id="KW-0472">Membrane</keyword>
<feature type="transmembrane region" description="Helical" evidence="6">
    <location>
        <begin position="175"/>
        <end position="193"/>
    </location>
</feature>
<sequence length="336" mass="36147">MAVIWYGVQTYLGACAIAFFGWAIARAHGLGPIITQPNTVQGSVLAWAFVKSIMNCIANFAALVINNPDFTRYARDPKDSLWPQLVTIPVGFAVTSFIGIIVSSSSSVIFGQAVWNPLTLLGMFLEGASSAERFGIFVIAAGFALAQLGTNIAANSVSAGTNLTALLPRFCTIRRGGYLCAAIGLAMCPWTLVASSSQFTLYLSAYSVFLSAIAGVMASDYYLVRKGYLDIQALYSARKDGPYYGNFGISWHGYAAYLCGILINIVGFAGAVGVDVPVGAKYVYDINYFSGFIASGAVYWILASLFPIPATSDRWNEIPYEPHHMSDAEEKKVEDV</sequence>
<name>A0A1F5LGJ2_PENAI</name>
<dbReference type="RefSeq" id="XP_022487471.1">
    <property type="nucleotide sequence ID" value="XM_022632532.1"/>
</dbReference>
<dbReference type="EMBL" id="LXJU01000011">
    <property type="protein sequence ID" value="OGE52029.1"/>
    <property type="molecule type" value="Genomic_DNA"/>
</dbReference>
<evidence type="ECO:0000313" key="8">
    <source>
        <dbReference type="Proteomes" id="UP000177622"/>
    </source>
</evidence>
<dbReference type="GeneID" id="34577266"/>
<feature type="transmembrane region" description="Helical" evidence="6">
    <location>
        <begin position="199"/>
        <end position="224"/>
    </location>
</feature>
<reference evidence="7 8" key="1">
    <citation type="journal article" date="2016" name="Sci. Rep.">
        <title>Penicillium arizonense, a new, genome sequenced fungal species, reveals a high chemical diversity in secreted metabolites.</title>
        <authorList>
            <person name="Grijseels S."/>
            <person name="Nielsen J.C."/>
            <person name="Randelovic M."/>
            <person name="Nielsen J."/>
            <person name="Nielsen K.F."/>
            <person name="Workman M."/>
            <person name="Frisvad J.C."/>
        </authorList>
    </citation>
    <scope>NUCLEOTIDE SEQUENCE [LARGE SCALE GENOMIC DNA]</scope>
    <source>
        <strain evidence="7 8">CBS 141311</strain>
    </source>
</reference>
<gene>
    <name evidence="7" type="ORF">PENARI_c011G02634</name>
</gene>
<dbReference type="OrthoDB" id="2018619at2759"/>
<feature type="transmembrane region" description="Helical" evidence="6">
    <location>
        <begin position="286"/>
        <end position="306"/>
    </location>
</feature>
<dbReference type="Proteomes" id="UP000177622">
    <property type="component" value="Unassembled WGS sequence"/>
</dbReference>
<dbReference type="GO" id="GO:0015205">
    <property type="term" value="F:nucleobase transmembrane transporter activity"/>
    <property type="evidence" value="ECO:0007669"/>
    <property type="project" value="TreeGrafter"/>
</dbReference>
<feature type="transmembrane region" description="Helical" evidence="6">
    <location>
        <begin position="254"/>
        <end position="274"/>
    </location>
</feature>
<evidence type="ECO:0000256" key="6">
    <source>
        <dbReference type="SAM" id="Phobius"/>
    </source>
</evidence>
<dbReference type="AlphaFoldDB" id="A0A1F5LGJ2"/>
<evidence type="ECO:0000256" key="2">
    <source>
        <dbReference type="ARBA" id="ARBA00008974"/>
    </source>
</evidence>
<dbReference type="PANTHER" id="PTHR30618:SF2">
    <property type="entry name" value="ALLANTOIN PERMEASE-RELATED"/>
    <property type="match status" value="1"/>
</dbReference>
<organism evidence="7 8">
    <name type="scientific">Penicillium arizonense</name>
    <dbReference type="NCBI Taxonomy" id="1835702"/>
    <lineage>
        <taxon>Eukaryota</taxon>
        <taxon>Fungi</taxon>
        <taxon>Dikarya</taxon>
        <taxon>Ascomycota</taxon>
        <taxon>Pezizomycotina</taxon>
        <taxon>Eurotiomycetes</taxon>
        <taxon>Eurotiomycetidae</taxon>
        <taxon>Eurotiales</taxon>
        <taxon>Aspergillaceae</taxon>
        <taxon>Penicillium</taxon>
    </lineage>
</organism>
<dbReference type="PANTHER" id="PTHR30618">
    <property type="entry name" value="NCS1 FAMILY PURINE/PYRIMIDINE TRANSPORTER"/>
    <property type="match status" value="1"/>
</dbReference>
<dbReference type="InterPro" id="IPR001248">
    <property type="entry name" value="Pur-cyt_permease"/>
</dbReference>
<comment type="subcellular location">
    <subcellularLocation>
        <location evidence="1">Membrane</location>
        <topology evidence="1">Multi-pass membrane protein</topology>
    </subcellularLocation>
</comment>
<evidence type="ECO:0000313" key="7">
    <source>
        <dbReference type="EMBL" id="OGE52029.1"/>
    </source>
</evidence>